<evidence type="ECO:0000256" key="3">
    <source>
        <dbReference type="ARBA" id="ARBA00022475"/>
    </source>
</evidence>
<dbReference type="CDD" id="cd06261">
    <property type="entry name" value="TM_PBP2"/>
    <property type="match status" value="1"/>
</dbReference>
<evidence type="ECO:0000313" key="9">
    <source>
        <dbReference type="EMBL" id="MBD2861514.1"/>
    </source>
</evidence>
<reference evidence="9" key="1">
    <citation type="submission" date="2020-09" db="EMBL/GenBank/DDBJ databases">
        <title>A novel bacterium of genus Paenibacillus, isolated from South China Sea.</title>
        <authorList>
            <person name="Huang H."/>
            <person name="Mo K."/>
            <person name="Hu Y."/>
        </authorList>
    </citation>
    <scope>NUCLEOTIDE SEQUENCE</scope>
    <source>
        <strain evidence="9">IB182363</strain>
    </source>
</reference>
<keyword evidence="3" id="KW-1003">Cell membrane</keyword>
<dbReference type="RefSeq" id="WP_190925605.1">
    <property type="nucleotide sequence ID" value="NZ_JACXJA010000006.1"/>
</dbReference>
<dbReference type="PROSITE" id="PS50928">
    <property type="entry name" value="ABC_TM1"/>
    <property type="match status" value="1"/>
</dbReference>
<dbReference type="PANTHER" id="PTHR43744:SF6">
    <property type="entry name" value="ABC TRANSPORTER PERMEASE PROTEIN YESQ-RELATED"/>
    <property type="match status" value="1"/>
</dbReference>
<gene>
    <name evidence="9" type="ORF">IDH45_05860</name>
</gene>
<feature type="transmembrane region" description="Helical" evidence="7">
    <location>
        <begin position="105"/>
        <end position="127"/>
    </location>
</feature>
<evidence type="ECO:0000256" key="5">
    <source>
        <dbReference type="ARBA" id="ARBA00022989"/>
    </source>
</evidence>
<evidence type="ECO:0000259" key="8">
    <source>
        <dbReference type="PROSITE" id="PS50928"/>
    </source>
</evidence>
<keyword evidence="5 7" id="KW-1133">Transmembrane helix</keyword>
<dbReference type="SUPFAM" id="SSF161098">
    <property type="entry name" value="MetI-like"/>
    <property type="match status" value="1"/>
</dbReference>
<protein>
    <submittedName>
        <fullName evidence="9">Carbohydrate ABC transporter permease</fullName>
    </submittedName>
</protein>
<evidence type="ECO:0000256" key="4">
    <source>
        <dbReference type="ARBA" id="ARBA00022692"/>
    </source>
</evidence>
<dbReference type="Gene3D" id="1.10.3720.10">
    <property type="entry name" value="MetI-like"/>
    <property type="match status" value="1"/>
</dbReference>
<evidence type="ECO:0000256" key="6">
    <source>
        <dbReference type="ARBA" id="ARBA00023136"/>
    </source>
</evidence>
<feature type="domain" description="ABC transmembrane type-1" evidence="8">
    <location>
        <begin position="101"/>
        <end position="316"/>
    </location>
</feature>
<keyword evidence="6 7" id="KW-0472">Membrane</keyword>
<keyword evidence="10" id="KW-1185">Reference proteome</keyword>
<dbReference type="GO" id="GO:0005886">
    <property type="term" value="C:plasma membrane"/>
    <property type="evidence" value="ECO:0007669"/>
    <property type="project" value="UniProtKB-SubCell"/>
</dbReference>
<dbReference type="GO" id="GO:0055085">
    <property type="term" value="P:transmembrane transport"/>
    <property type="evidence" value="ECO:0007669"/>
    <property type="project" value="InterPro"/>
</dbReference>
<dbReference type="PANTHER" id="PTHR43744">
    <property type="entry name" value="ABC TRANSPORTER PERMEASE PROTEIN MG189-RELATED-RELATED"/>
    <property type="match status" value="1"/>
</dbReference>
<proteinExistence type="inferred from homology"/>
<dbReference type="InterPro" id="IPR035906">
    <property type="entry name" value="MetI-like_sf"/>
</dbReference>
<dbReference type="Pfam" id="PF00528">
    <property type="entry name" value="BPD_transp_1"/>
    <property type="match status" value="1"/>
</dbReference>
<sequence length="332" mass="37355">MKEAQVTLAYKKKSPGWTQSALPLWKTSGARRTADITTGVFHYVIILSLSFVFLYPVLFMISQSLMTARDAADGTVQWIPKGISFENFAFAFRGMGFMEHFINSIILSVGGALLHLVGCSIAGYGFARYRFPGYTVLIVLLLFTFLVPPQAIVVPLYLLFSRLNWLNTYSPLLIPNLFGHGLRGALFVMVFMQFFRGLPHQMEEAARIDGAGAFRTFLSIMLPMAKPAILVVFLFSIVWHWNDSYFPDLYLKKTNTFTLNQMLGNFRESNFGQQKEAISESGDAKDGIGQLPTNHEKMMAGALMTILPILILYLYTQRYFVESVERTGIAGE</sequence>
<feature type="transmembrane region" description="Helical" evidence="7">
    <location>
        <begin position="298"/>
        <end position="316"/>
    </location>
</feature>
<evidence type="ECO:0000256" key="1">
    <source>
        <dbReference type="ARBA" id="ARBA00004651"/>
    </source>
</evidence>
<evidence type="ECO:0000313" key="10">
    <source>
        <dbReference type="Proteomes" id="UP000639396"/>
    </source>
</evidence>
<name>A0A927GZI6_9BACL</name>
<comment type="caution">
    <text evidence="9">The sequence shown here is derived from an EMBL/GenBank/DDBJ whole genome shotgun (WGS) entry which is preliminary data.</text>
</comment>
<comment type="subcellular location">
    <subcellularLocation>
        <location evidence="1 7">Cell membrane</location>
        <topology evidence="1 7">Multi-pass membrane protein</topology>
    </subcellularLocation>
</comment>
<feature type="transmembrane region" description="Helical" evidence="7">
    <location>
        <begin position="40"/>
        <end position="61"/>
    </location>
</feature>
<keyword evidence="2 7" id="KW-0813">Transport</keyword>
<dbReference type="EMBL" id="JACXJA010000006">
    <property type="protein sequence ID" value="MBD2861514.1"/>
    <property type="molecule type" value="Genomic_DNA"/>
</dbReference>
<dbReference type="Proteomes" id="UP000639396">
    <property type="component" value="Unassembled WGS sequence"/>
</dbReference>
<keyword evidence="4 7" id="KW-0812">Transmembrane</keyword>
<evidence type="ECO:0000256" key="2">
    <source>
        <dbReference type="ARBA" id="ARBA00022448"/>
    </source>
</evidence>
<comment type="similarity">
    <text evidence="7">Belongs to the binding-protein-dependent transport system permease family.</text>
</comment>
<feature type="transmembrane region" description="Helical" evidence="7">
    <location>
        <begin position="134"/>
        <end position="160"/>
    </location>
</feature>
<organism evidence="9 10">
    <name type="scientific">Paenibacillus oceani</name>
    <dbReference type="NCBI Taxonomy" id="2772510"/>
    <lineage>
        <taxon>Bacteria</taxon>
        <taxon>Bacillati</taxon>
        <taxon>Bacillota</taxon>
        <taxon>Bacilli</taxon>
        <taxon>Bacillales</taxon>
        <taxon>Paenibacillaceae</taxon>
        <taxon>Paenibacillus</taxon>
    </lineage>
</organism>
<dbReference type="InterPro" id="IPR000515">
    <property type="entry name" value="MetI-like"/>
</dbReference>
<evidence type="ECO:0000256" key="7">
    <source>
        <dbReference type="RuleBase" id="RU363032"/>
    </source>
</evidence>
<accession>A0A927GZI6</accession>
<feature type="transmembrane region" description="Helical" evidence="7">
    <location>
        <begin position="172"/>
        <end position="195"/>
    </location>
</feature>
<feature type="transmembrane region" description="Helical" evidence="7">
    <location>
        <begin position="216"/>
        <end position="241"/>
    </location>
</feature>
<dbReference type="AlphaFoldDB" id="A0A927GZI6"/>